<dbReference type="EMBL" id="JBHUEJ010000015">
    <property type="protein sequence ID" value="MFD1710357.1"/>
    <property type="molecule type" value="Genomic_DNA"/>
</dbReference>
<protein>
    <submittedName>
        <fullName evidence="1">Uncharacterized protein</fullName>
    </submittedName>
</protein>
<gene>
    <name evidence="1" type="ORF">ACFSF0_07050</name>
</gene>
<sequence>MAGDAMPAIVEIGRAKNIRHLKECGGRPSKSCGGLNISTKKALAGVEQAQAATFFDTTV</sequence>
<evidence type="ECO:0000313" key="1">
    <source>
        <dbReference type="EMBL" id="MFD1710357.1"/>
    </source>
</evidence>
<keyword evidence="2" id="KW-1185">Reference proteome</keyword>
<comment type="caution">
    <text evidence="1">The sequence shown here is derived from an EMBL/GenBank/DDBJ whole genome shotgun (WGS) entry which is preliminary data.</text>
</comment>
<name>A0ABW4KQK2_9BURK</name>
<organism evidence="1 2">
    <name type="scientific">Ottowia flava</name>
    <dbReference type="NCBI Taxonomy" id="2675430"/>
    <lineage>
        <taxon>Bacteria</taxon>
        <taxon>Pseudomonadati</taxon>
        <taxon>Pseudomonadota</taxon>
        <taxon>Betaproteobacteria</taxon>
        <taxon>Burkholderiales</taxon>
        <taxon>Comamonadaceae</taxon>
        <taxon>Ottowia</taxon>
    </lineage>
</organism>
<evidence type="ECO:0000313" key="2">
    <source>
        <dbReference type="Proteomes" id="UP001597304"/>
    </source>
</evidence>
<dbReference type="Proteomes" id="UP001597304">
    <property type="component" value="Unassembled WGS sequence"/>
</dbReference>
<proteinExistence type="predicted"/>
<reference evidence="2" key="1">
    <citation type="journal article" date="2019" name="Int. J. Syst. Evol. Microbiol.">
        <title>The Global Catalogue of Microorganisms (GCM) 10K type strain sequencing project: providing services to taxonomists for standard genome sequencing and annotation.</title>
        <authorList>
            <consortium name="The Broad Institute Genomics Platform"/>
            <consortium name="The Broad Institute Genome Sequencing Center for Infectious Disease"/>
            <person name="Wu L."/>
            <person name="Ma J."/>
        </authorList>
    </citation>
    <scope>NUCLEOTIDE SEQUENCE [LARGE SCALE GENOMIC DNA]</scope>
    <source>
        <strain evidence="2">LMG 29247</strain>
    </source>
</reference>
<accession>A0ABW4KQK2</accession>
<dbReference type="RefSeq" id="WP_187265615.1">
    <property type="nucleotide sequence ID" value="NZ_JBHUEJ010000015.1"/>
</dbReference>